<dbReference type="Proteomes" id="UP000503251">
    <property type="component" value="Chromosome"/>
</dbReference>
<dbReference type="Pfam" id="PF13439">
    <property type="entry name" value="Glyco_transf_4"/>
    <property type="match status" value="1"/>
</dbReference>
<feature type="domain" description="Glycosyltransferase subfamily 4-like N-terminal" evidence="1">
    <location>
        <begin position="66"/>
        <end position="221"/>
    </location>
</feature>
<reference evidence="2 3" key="1">
    <citation type="submission" date="2019-04" db="EMBL/GenBank/DDBJ databases">
        <title>Isolation and culture of sulfate reducing bacteria from the cold seep of the South China Sea.</title>
        <authorList>
            <person name="Sun C."/>
            <person name="Liu R."/>
        </authorList>
    </citation>
    <scope>NUCLEOTIDE SEQUENCE [LARGE SCALE GENOMIC DNA]</scope>
    <source>
        <strain evidence="2 3">CS1</strain>
    </source>
</reference>
<gene>
    <name evidence="2" type="ORF">E8L03_18140</name>
</gene>
<protein>
    <submittedName>
        <fullName evidence="2">Glycosyltransferase</fullName>
    </submittedName>
</protein>
<dbReference type="Pfam" id="PF13692">
    <property type="entry name" value="Glyco_trans_1_4"/>
    <property type="match status" value="1"/>
</dbReference>
<dbReference type="PANTHER" id="PTHR12526:SF636">
    <property type="entry name" value="BLL3647 PROTEIN"/>
    <property type="match status" value="1"/>
</dbReference>
<dbReference type="PANTHER" id="PTHR12526">
    <property type="entry name" value="GLYCOSYLTRANSFERASE"/>
    <property type="match status" value="1"/>
</dbReference>
<name>A0ABX6NLZ7_9BACT</name>
<evidence type="ECO:0000259" key="1">
    <source>
        <dbReference type="Pfam" id="PF13439"/>
    </source>
</evidence>
<sequence length="430" mass="45494">MASCRHGATRNFLVQRHHQTMHRICHIITGLNVGGAERHLAALLSRLEAGPDDADGGDRQSSAAGGFHNEVISLLEPGAMAAELGRIPVFSLGMDRGLSAPHKWPGAMRRLARLLESRPPDLVQTWMYHADLAGAAAIRLAHWPGKKPPLVWGLRNAYVSKGAVRLSTRGVITMLALLSRRRSSGPAAIIAPSQTAVRIHAKLGYAANTLAVIPSGVDTDRFRPDAGARARLLDAAGIADPDVLLVGFVSRWDPVKDVPGFLAALAALPEDMTPRVRAVLMGTGLNRENRELAAMVDTHPLKQSIRLLGVRGDLPALLPGLDVAVNSSRGESLPMAVLEAMSCGVACVVTDVGDSAIAVGKTGFVAPPGDAGALASAMAAVLRLPDEERRGLGSAARERALLEYGLDRSAARYAALYRTLIAGRGLTEFI</sequence>
<dbReference type="EMBL" id="CP039543">
    <property type="protein sequence ID" value="QJT10720.1"/>
    <property type="molecule type" value="Genomic_DNA"/>
</dbReference>
<evidence type="ECO:0000313" key="2">
    <source>
        <dbReference type="EMBL" id="QJT10720.1"/>
    </source>
</evidence>
<organism evidence="2 3">
    <name type="scientific">Oceanidesulfovibrio marinus</name>
    <dbReference type="NCBI Taxonomy" id="370038"/>
    <lineage>
        <taxon>Bacteria</taxon>
        <taxon>Pseudomonadati</taxon>
        <taxon>Thermodesulfobacteriota</taxon>
        <taxon>Desulfovibrionia</taxon>
        <taxon>Desulfovibrionales</taxon>
        <taxon>Desulfovibrionaceae</taxon>
        <taxon>Oceanidesulfovibrio</taxon>
    </lineage>
</organism>
<proteinExistence type="predicted"/>
<accession>A0ABX6NLZ7</accession>
<dbReference type="SUPFAM" id="SSF53756">
    <property type="entry name" value="UDP-Glycosyltransferase/glycogen phosphorylase"/>
    <property type="match status" value="1"/>
</dbReference>
<keyword evidence="3" id="KW-1185">Reference proteome</keyword>
<dbReference type="Gene3D" id="3.40.50.2000">
    <property type="entry name" value="Glycogen Phosphorylase B"/>
    <property type="match status" value="2"/>
</dbReference>
<dbReference type="InterPro" id="IPR028098">
    <property type="entry name" value="Glyco_trans_4-like_N"/>
</dbReference>
<evidence type="ECO:0000313" key="3">
    <source>
        <dbReference type="Proteomes" id="UP000503251"/>
    </source>
</evidence>